<sequence length="139" mass="15834">MTRGEWRRRADAFARSASTLLLNAHHDTAYHLAGIAVECALKAKIATRFKANDIPDNALVSKIYDRGHKLEQLVILAKLDAEILREQSASADFRANWETVKTWDISSRYKAWSQAEASEMVDAVTRLRTGVLAWIKRHW</sequence>
<dbReference type="Gene3D" id="1.20.120.330">
    <property type="entry name" value="Nucleotidyltransferases domain 2"/>
    <property type="match status" value="1"/>
</dbReference>
<protein>
    <recommendedName>
        <fullName evidence="3">HEPN domain-containing protein</fullName>
    </recommendedName>
</protein>
<dbReference type="EMBL" id="JAVIIS010000029">
    <property type="protein sequence ID" value="MDX8441853.1"/>
    <property type="molecule type" value="Genomic_DNA"/>
</dbReference>
<evidence type="ECO:0008006" key="3">
    <source>
        <dbReference type="Google" id="ProtNLM"/>
    </source>
</evidence>
<gene>
    <name evidence="1" type="ORF">RFM51_19890</name>
</gene>
<proteinExistence type="predicted"/>
<evidence type="ECO:0000313" key="1">
    <source>
        <dbReference type="EMBL" id="MDX8441853.1"/>
    </source>
</evidence>
<dbReference type="RefSeq" id="WP_320215817.1">
    <property type="nucleotide sequence ID" value="NZ_JAVIIS010000029.1"/>
</dbReference>
<evidence type="ECO:0000313" key="2">
    <source>
        <dbReference type="Proteomes" id="UP001272097"/>
    </source>
</evidence>
<reference evidence="1 2" key="1">
    <citation type="submission" date="2023-08" db="EMBL/GenBank/DDBJ databases">
        <title>Implementing the SeqCode for naming new Mesorhizobium species isolated from Vachellia karroo root nodules.</title>
        <authorList>
            <person name="Van Lill M."/>
        </authorList>
    </citation>
    <scope>NUCLEOTIDE SEQUENCE [LARGE SCALE GENOMIC DNA]</scope>
    <source>
        <strain evidence="1 2">VK3E</strain>
    </source>
</reference>
<comment type="caution">
    <text evidence="1">The sequence shown here is derived from an EMBL/GenBank/DDBJ whole genome shotgun (WGS) entry which is preliminary data.</text>
</comment>
<dbReference type="Proteomes" id="UP001272097">
    <property type="component" value="Unassembled WGS sequence"/>
</dbReference>
<keyword evidence="2" id="KW-1185">Reference proteome</keyword>
<accession>A0ABU4X0K8</accession>
<name>A0ABU4X0K8_9HYPH</name>
<organism evidence="1 2">
    <name type="scientific">Mesorhizobium australafricanum</name>
    <dbReference type="NCBI Taxonomy" id="3072311"/>
    <lineage>
        <taxon>Bacteria</taxon>
        <taxon>Pseudomonadati</taxon>
        <taxon>Pseudomonadota</taxon>
        <taxon>Alphaproteobacteria</taxon>
        <taxon>Hyphomicrobiales</taxon>
        <taxon>Phyllobacteriaceae</taxon>
        <taxon>Mesorhizobium</taxon>
    </lineage>
</organism>